<feature type="compositionally biased region" description="Basic and acidic residues" evidence="1">
    <location>
        <begin position="50"/>
        <end position="59"/>
    </location>
</feature>
<protein>
    <recommendedName>
        <fullName evidence="4">Pet127-domain-containing protein</fullName>
    </recommendedName>
</protein>
<feature type="region of interest" description="Disordered" evidence="1">
    <location>
        <begin position="488"/>
        <end position="516"/>
    </location>
</feature>
<dbReference type="GO" id="GO:0005740">
    <property type="term" value="C:mitochondrial envelope"/>
    <property type="evidence" value="ECO:0007669"/>
    <property type="project" value="TreeGrafter"/>
</dbReference>
<sequence length="620" mass="70845">MGTITSRSGATLDGHALNKQTAKQPTATEESAPPLDPVADSPEQPTFKLANEHPADKAPDVSGVLGSSAGKARQRILEIGAHRPAELTHTPPPYRTLPRLDHNLDRVLFNPGVHVLLDPRTQVFNYDPWLRDVPPPNQFDFDKLAPFITPSQDQRLARLARRRAARYVGSTSSMTSVMSHVYFLVSQWRRLNLATLSSRYATKPDTYTRGMRVPASVYLRYRKGSEDSYAVDAEKTLDVEDTILQLLGKSMERFLTLPRNEFRKLLKARKGKFDLDADMYNYADFGKFLIRSQLDCYDARLPKKTFDLKSRATVAVRLMKDDFDSATEYRIKYNSGTLESFEREYFDMIRSAFLKYNFQARIGDMDGIFVAYHNTKSVFGFQYIPREEMDWHLFGSPRNGDRYFRSTLQLLEQILDTVTAQYPRRHLLMSFEAIRNKNRLVVYTEVVPEGQKDSAMTLNAEKKISYPADTVVSRFMVEGILPTSAVSFGPPSAFDGDSDDDSLRMSEGEDGDDIDDMGEDIVETGGRYATKHDAPVPKRFRMTEDQGSPAEVLEKYTVFRQNQLLYFEEELLAETDGVKPVKANDLFMEHLRRTCENHKRENDWLAQHPAKTSIWRPKSK</sequence>
<feature type="compositionally biased region" description="Polar residues" evidence="1">
    <location>
        <begin position="18"/>
        <end position="29"/>
    </location>
</feature>
<reference evidence="2" key="1">
    <citation type="submission" date="2022-07" db="EMBL/GenBank/DDBJ databases">
        <title>Phylogenomic reconstructions and comparative analyses of Kickxellomycotina fungi.</title>
        <authorList>
            <person name="Reynolds N.K."/>
            <person name="Stajich J.E."/>
            <person name="Barry K."/>
            <person name="Grigoriev I.V."/>
            <person name="Crous P."/>
            <person name="Smith M.E."/>
        </authorList>
    </citation>
    <scope>NUCLEOTIDE SEQUENCE</scope>
    <source>
        <strain evidence="2">RSA 861</strain>
    </source>
</reference>
<feature type="region of interest" description="Disordered" evidence="1">
    <location>
        <begin position="1"/>
        <end position="69"/>
    </location>
</feature>
<evidence type="ECO:0000256" key="1">
    <source>
        <dbReference type="SAM" id="MobiDB-lite"/>
    </source>
</evidence>
<gene>
    <name evidence="2" type="ORF">IWQ60_012091</name>
</gene>
<evidence type="ECO:0000313" key="3">
    <source>
        <dbReference type="Proteomes" id="UP001150569"/>
    </source>
</evidence>
<evidence type="ECO:0008006" key="4">
    <source>
        <dbReference type="Google" id="ProtNLM"/>
    </source>
</evidence>
<organism evidence="2 3">
    <name type="scientific">Tieghemiomyces parasiticus</name>
    <dbReference type="NCBI Taxonomy" id="78921"/>
    <lineage>
        <taxon>Eukaryota</taxon>
        <taxon>Fungi</taxon>
        <taxon>Fungi incertae sedis</taxon>
        <taxon>Zoopagomycota</taxon>
        <taxon>Kickxellomycotina</taxon>
        <taxon>Dimargaritomycetes</taxon>
        <taxon>Dimargaritales</taxon>
        <taxon>Dimargaritaceae</taxon>
        <taxon>Tieghemiomyces</taxon>
    </lineage>
</organism>
<comment type="caution">
    <text evidence="2">The sequence shown here is derived from an EMBL/GenBank/DDBJ whole genome shotgun (WGS) entry which is preliminary data.</text>
</comment>
<dbReference type="GO" id="GO:0000964">
    <property type="term" value="P:mitochondrial RNA 5'-end processing"/>
    <property type="evidence" value="ECO:0007669"/>
    <property type="project" value="TreeGrafter"/>
</dbReference>
<accession>A0A9W7ZPB6</accession>
<dbReference type="OrthoDB" id="10249045at2759"/>
<proteinExistence type="predicted"/>
<dbReference type="PANTHER" id="PTHR31014:SF0">
    <property type="entry name" value="MITOCHONDRIAL TRANSLATION SYSTEM COMPONENT PET127-RELATED"/>
    <property type="match status" value="1"/>
</dbReference>
<dbReference type="PANTHER" id="PTHR31014">
    <property type="entry name" value="MITOCHONDRIAL TRANSLATION SYSTEM COMPONENT PET127-RELATED"/>
    <property type="match status" value="1"/>
</dbReference>
<evidence type="ECO:0000313" key="2">
    <source>
        <dbReference type="EMBL" id="KAJ1906411.1"/>
    </source>
</evidence>
<dbReference type="EMBL" id="JANBPT010001599">
    <property type="protein sequence ID" value="KAJ1906411.1"/>
    <property type="molecule type" value="Genomic_DNA"/>
</dbReference>
<name>A0A9W7ZPB6_9FUNG</name>
<dbReference type="AlphaFoldDB" id="A0A9W7ZPB6"/>
<keyword evidence="3" id="KW-1185">Reference proteome</keyword>
<dbReference type="Pfam" id="PF08634">
    <property type="entry name" value="Pet127"/>
    <property type="match status" value="1"/>
</dbReference>
<dbReference type="Proteomes" id="UP001150569">
    <property type="component" value="Unassembled WGS sequence"/>
</dbReference>
<dbReference type="InterPro" id="IPR013943">
    <property type="entry name" value="Pet127"/>
</dbReference>